<dbReference type="EMBL" id="AP021889">
    <property type="protein sequence ID" value="BBP45959.1"/>
    <property type="molecule type" value="Genomic_DNA"/>
</dbReference>
<dbReference type="NCBIfam" id="NF045605">
    <property type="entry name" value="xseB_Acin_var"/>
    <property type="match status" value="1"/>
</dbReference>
<gene>
    <name evidence="8" type="ORF">THMIRHAS_13320</name>
</gene>
<keyword evidence="9" id="KW-1185">Reference proteome</keyword>
<dbReference type="InterPro" id="IPR037004">
    <property type="entry name" value="Exonuc_VII_ssu_sf"/>
</dbReference>
<dbReference type="AlphaFoldDB" id="A0A6F8PV19"/>
<reference evidence="9" key="1">
    <citation type="submission" date="2019-11" db="EMBL/GenBank/DDBJ databases">
        <title>Isolation and characterization of two novel species in the genus Thiomicrorhabdus.</title>
        <authorList>
            <person name="Mochizuki J."/>
            <person name="Kojima H."/>
            <person name="Fukui M."/>
        </authorList>
    </citation>
    <scope>NUCLEOTIDE SEQUENCE [LARGE SCALE GENOMIC DNA]</scope>
    <source>
        <strain evidence="9">aks77</strain>
    </source>
</reference>
<evidence type="ECO:0000256" key="4">
    <source>
        <dbReference type="ARBA" id="ARBA00022801"/>
    </source>
</evidence>
<dbReference type="InterPro" id="IPR003761">
    <property type="entry name" value="Exonuc_VII_S"/>
</dbReference>
<dbReference type="RefSeq" id="WP_173272127.1">
    <property type="nucleotide sequence ID" value="NZ_AP021889.1"/>
</dbReference>
<dbReference type="EC" id="3.1.11.6" evidence="6"/>
<evidence type="ECO:0000256" key="6">
    <source>
        <dbReference type="NCBIfam" id="TIGR01280"/>
    </source>
</evidence>
<dbReference type="Gene3D" id="1.10.287.1040">
    <property type="entry name" value="Exonuclease VII, small subunit"/>
    <property type="match status" value="1"/>
</dbReference>
<protein>
    <recommendedName>
        <fullName evidence="6">Exodeoxyribonuclease VII small subunit</fullName>
        <ecNumber evidence="6">3.1.11.6</ecNumber>
    </recommendedName>
</protein>
<organism evidence="8 9">
    <name type="scientific">Thiosulfatimonas sediminis</name>
    <dbReference type="NCBI Taxonomy" id="2675054"/>
    <lineage>
        <taxon>Bacteria</taxon>
        <taxon>Pseudomonadati</taxon>
        <taxon>Pseudomonadota</taxon>
        <taxon>Gammaproteobacteria</taxon>
        <taxon>Thiotrichales</taxon>
        <taxon>Piscirickettsiaceae</taxon>
        <taxon>Thiosulfatimonas</taxon>
    </lineage>
</organism>
<keyword evidence="5" id="KW-0269">Exonuclease</keyword>
<dbReference type="KEGG" id="tse:THMIRHAS_13320"/>
<keyword evidence="3" id="KW-0540">Nuclease</keyword>
<dbReference type="Pfam" id="PF02609">
    <property type="entry name" value="Exonuc_VII_S"/>
    <property type="match status" value="1"/>
</dbReference>
<evidence type="ECO:0000256" key="5">
    <source>
        <dbReference type="ARBA" id="ARBA00022839"/>
    </source>
</evidence>
<keyword evidence="7" id="KW-0175">Coiled coil</keyword>
<evidence type="ECO:0000256" key="3">
    <source>
        <dbReference type="ARBA" id="ARBA00022722"/>
    </source>
</evidence>
<evidence type="ECO:0000256" key="1">
    <source>
        <dbReference type="ARBA" id="ARBA00009998"/>
    </source>
</evidence>
<evidence type="ECO:0000256" key="7">
    <source>
        <dbReference type="SAM" id="Coils"/>
    </source>
</evidence>
<dbReference type="GO" id="GO:0008855">
    <property type="term" value="F:exodeoxyribonuclease VII activity"/>
    <property type="evidence" value="ECO:0007669"/>
    <property type="project" value="UniProtKB-UniRule"/>
</dbReference>
<keyword evidence="4" id="KW-0378">Hydrolase</keyword>
<dbReference type="NCBIfam" id="TIGR01280">
    <property type="entry name" value="xseB"/>
    <property type="match status" value="1"/>
</dbReference>
<sequence length="70" mass="8176">MNQDNSKNFKENYQKLQQIANLLTQNREVDIDQLIPMVDEATKAYQACKARIDSVEQALSKRLENEQTDF</sequence>
<dbReference type="GO" id="GO:0006308">
    <property type="term" value="P:DNA catabolic process"/>
    <property type="evidence" value="ECO:0007669"/>
    <property type="project" value="UniProtKB-UniRule"/>
</dbReference>
<accession>A0A6F8PV19</accession>
<comment type="similarity">
    <text evidence="1">Belongs to the XseB family.</text>
</comment>
<dbReference type="Proteomes" id="UP000501726">
    <property type="component" value="Chromosome"/>
</dbReference>
<name>A0A6F8PV19_9GAMM</name>
<keyword evidence="2" id="KW-0963">Cytoplasm</keyword>
<evidence type="ECO:0000256" key="2">
    <source>
        <dbReference type="ARBA" id="ARBA00022490"/>
    </source>
</evidence>
<dbReference type="GO" id="GO:0009318">
    <property type="term" value="C:exodeoxyribonuclease VII complex"/>
    <property type="evidence" value="ECO:0007669"/>
    <property type="project" value="UniProtKB-UniRule"/>
</dbReference>
<evidence type="ECO:0000313" key="9">
    <source>
        <dbReference type="Proteomes" id="UP000501726"/>
    </source>
</evidence>
<evidence type="ECO:0000313" key="8">
    <source>
        <dbReference type="EMBL" id="BBP45959.1"/>
    </source>
</evidence>
<proteinExistence type="inferred from homology"/>
<feature type="coiled-coil region" evidence="7">
    <location>
        <begin position="6"/>
        <end position="58"/>
    </location>
</feature>
<dbReference type="SUPFAM" id="SSF116842">
    <property type="entry name" value="XseB-like"/>
    <property type="match status" value="1"/>
</dbReference>